<dbReference type="GO" id="GO:0008270">
    <property type="term" value="F:zinc ion binding"/>
    <property type="evidence" value="ECO:0007669"/>
    <property type="project" value="UniProtKB-UniRule"/>
</dbReference>
<organism evidence="9 10">
    <name type="scientific">Strongyloides papillosus</name>
    <name type="common">Intestinal threadworm</name>
    <dbReference type="NCBI Taxonomy" id="174720"/>
    <lineage>
        <taxon>Eukaryota</taxon>
        <taxon>Metazoa</taxon>
        <taxon>Ecdysozoa</taxon>
        <taxon>Nematoda</taxon>
        <taxon>Chromadorea</taxon>
        <taxon>Rhabditida</taxon>
        <taxon>Tylenchina</taxon>
        <taxon>Panagrolaimomorpha</taxon>
        <taxon>Strongyloidoidea</taxon>
        <taxon>Strongyloididae</taxon>
        <taxon>Strongyloides</taxon>
    </lineage>
</organism>
<feature type="compositionally biased region" description="Basic residues" evidence="7">
    <location>
        <begin position="262"/>
        <end position="271"/>
    </location>
</feature>
<dbReference type="SUPFAM" id="SSF55486">
    <property type="entry name" value="Metalloproteases ('zincins'), catalytic domain"/>
    <property type="match status" value="1"/>
</dbReference>
<dbReference type="InterPro" id="IPR000742">
    <property type="entry name" value="EGF"/>
</dbReference>
<dbReference type="InterPro" id="IPR024079">
    <property type="entry name" value="MetalloPept_cat_dom_sf"/>
</dbReference>
<evidence type="ECO:0000313" key="9">
    <source>
        <dbReference type="Proteomes" id="UP000046392"/>
    </source>
</evidence>
<reference evidence="10" key="1">
    <citation type="submission" date="2017-02" db="UniProtKB">
        <authorList>
            <consortium name="WormBaseParasite"/>
        </authorList>
    </citation>
    <scope>IDENTIFICATION</scope>
</reference>
<evidence type="ECO:0000256" key="2">
    <source>
        <dbReference type="ARBA" id="ARBA00022833"/>
    </source>
</evidence>
<feature type="binding site" evidence="5">
    <location>
        <position position="137"/>
    </location>
    <ligand>
        <name>Zn(2+)</name>
        <dbReference type="ChEBI" id="CHEBI:29105"/>
        <note>catalytic</note>
    </ligand>
</feature>
<dbReference type="WBParaSite" id="SPAL_0000929100.1">
    <property type="protein sequence ID" value="SPAL_0000929100.1"/>
    <property type="gene ID" value="SPAL_0000929100"/>
</dbReference>
<dbReference type="AlphaFoldDB" id="A0A0N5BTW7"/>
<feature type="binding site" evidence="5">
    <location>
        <position position="133"/>
    </location>
    <ligand>
        <name>Zn(2+)</name>
        <dbReference type="ChEBI" id="CHEBI:29105"/>
        <note>catalytic</note>
    </ligand>
</feature>
<feature type="binding site" evidence="5">
    <location>
        <position position="143"/>
    </location>
    <ligand>
        <name>Zn(2+)</name>
        <dbReference type="ChEBI" id="CHEBI:29105"/>
        <note>catalytic</note>
    </ligand>
</feature>
<dbReference type="PRINTS" id="PR00480">
    <property type="entry name" value="ASTACIN"/>
</dbReference>
<keyword evidence="1 5" id="KW-0479">Metal-binding</keyword>
<keyword evidence="4" id="KW-1015">Disulfide bond</keyword>
<keyword evidence="3 5" id="KW-0482">Metalloprotease</keyword>
<comment type="caution">
    <text evidence="5">Lacks conserved residue(s) required for the propagation of feature annotation.</text>
</comment>
<dbReference type="PROSITE" id="PS51864">
    <property type="entry name" value="ASTACIN"/>
    <property type="match status" value="1"/>
</dbReference>
<feature type="region of interest" description="Disordered" evidence="7">
    <location>
        <begin position="248"/>
        <end position="280"/>
    </location>
</feature>
<evidence type="ECO:0000256" key="7">
    <source>
        <dbReference type="SAM" id="MobiDB-lite"/>
    </source>
</evidence>
<evidence type="ECO:0000259" key="8">
    <source>
        <dbReference type="PROSITE" id="PS51864"/>
    </source>
</evidence>
<dbReference type="Proteomes" id="UP000046392">
    <property type="component" value="Unplaced"/>
</dbReference>
<dbReference type="GO" id="GO:0006508">
    <property type="term" value="P:proteolysis"/>
    <property type="evidence" value="ECO:0007669"/>
    <property type="project" value="UniProtKB-KW"/>
</dbReference>
<evidence type="ECO:0000256" key="6">
    <source>
        <dbReference type="RuleBase" id="RU361183"/>
    </source>
</evidence>
<evidence type="ECO:0000256" key="3">
    <source>
        <dbReference type="ARBA" id="ARBA00023049"/>
    </source>
</evidence>
<dbReference type="Pfam" id="PF01400">
    <property type="entry name" value="Astacin"/>
    <property type="match status" value="1"/>
</dbReference>
<evidence type="ECO:0000313" key="10">
    <source>
        <dbReference type="WBParaSite" id="SPAL_0000929100.1"/>
    </source>
</evidence>
<sequence length="427" mass="49800">MIYLLFNFIFHNLKYFFLYIVVKKAICMYIYKENQNVNKRDIFIDKFGSWDIPIKYQIDPPLEDNIIKEAMKEIEKNTCITFTKADLSKNDTQGIVFQQSKICASGIGLVNYEHTQIIQLTDGCSKNKGVILHELGHALGLVHEQSRKDRNKYVSVDTSNIEETEKVNFQIQPHPSYRNFSIYYNYNSIMHYGQRDFEIRSHTPVLKSILHSEYDRMMGQRFYMTFTDFKQLNLAHCDKCNITGIEKKERTKPKEKNEKTKKDKRRKKGEKRKKDEKTKKDNPCLNGGYPNFTVCDKCICPLGYTGSVCKDLEKSEESCGNTTFKVTKDLYKYGLLGKKKCFIFLLAEKEKKIEIVVYYANARSKEICTEDVSHQIKHLADKGTTGLLLCSFRRDPIKLTSDLNSILIYYNGQDTNHFLQIGFKEAE</sequence>
<feature type="active site" evidence="5">
    <location>
        <position position="134"/>
    </location>
</feature>
<dbReference type="EC" id="3.4.24.-" evidence="6"/>
<keyword evidence="2 5" id="KW-0862">Zinc</keyword>
<keyword evidence="5 6" id="KW-0645">Protease</keyword>
<dbReference type="SMART" id="SM00235">
    <property type="entry name" value="ZnMc"/>
    <property type="match status" value="1"/>
</dbReference>
<feature type="compositionally biased region" description="Basic and acidic residues" evidence="7">
    <location>
        <begin position="248"/>
        <end position="261"/>
    </location>
</feature>
<dbReference type="PROSITE" id="PS00022">
    <property type="entry name" value="EGF_1"/>
    <property type="match status" value="1"/>
</dbReference>
<dbReference type="InterPro" id="IPR006026">
    <property type="entry name" value="Peptidase_Metallo"/>
</dbReference>
<dbReference type="PANTHER" id="PTHR10127:SF802">
    <property type="entry name" value="ZINC METALLOPROTEINASE NAS-10"/>
    <property type="match status" value="1"/>
</dbReference>
<evidence type="ECO:0000256" key="4">
    <source>
        <dbReference type="ARBA" id="ARBA00023157"/>
    </source>
</evidence>
<comment type="cofactor">
    <cofactor evidence="5 6">
        <name>Zn(2+)</name>
        <dbReference type="ChEBI" id="CHEBI:29105"/>
    </cofactor>
    <text evidence="5 6">Binds 1 zinc ion per subunit.</text>
</comment>
<proteinExistence type="predicted"/>
<evidence type="ECO:0000256" key="5">
    <source>
        <dbReference type="PROSITE-ProRule" id="PRU01211"/>
    </source>
</evidence>
<feature type="domain" description="Peptidase M12A" evidence="8">
    <location>
        <begin position="36"/>
        <end position="241"/>
    </location>
</feature>
<protein>
    <recommendedName>
        <fullName evidence="6">Metalloendopeptidase</fullName>
        <ecNumber evidence="6">3.4.24.-</ecNumber>
    </recommendedName>
</protein>
<dbReference type="GO" id="GO:0004222">
    <property type="term" value="F:metalloendopeptidase activity"/>
    <property type="evidence" value="ECO:0007669"/>
    <property type="project" value="UniProtKB-UniRule"/>
</dbReference>
<evidence type="ECO:0000256" key="1">
    <source>
        <dbReference type="ARBA" id="ARBA00022723"/>
    </source>
</evidence>
<keyword evidence="5 6" id="KW-0378">Hydrolase</keyword>
<name>A0A0N5BTW7_STREA</name>
<dbReference type="PROSITE" id="PS01186">
    <property type="entry name" value="EGF_2"/>
    <property type="match status" value="1"/>
</dbReference>
<keyword evidence="9" id="KW-1185">Reference proteome</keyword>
<dbReference type="InterPro" id="IPR001506">
    <property type="entry name" value="Peptidase_M12A"/>
</dbReference>
<dbReference type="Gene3D" id="3.40.390.10">
    <property type="entry name" value="Collagenase (Catalytic Domain)"/>
    <property type="match status" value="1"/>
</dbReference>
<accession>A0A0N5BTW7</accession>
<dbReference type="PANTHER" id="PTHR10127">
    <property type="entry name" value="DISCOIDIN, CUB, EGF, LAMININ , AND ZINC METALLOPROTEASE DOMAIN CONTAINING"/>
    <property type="match status" value="1"/>
</dbReference>